<dbReference type="OrthoDB" id="8453564at2"/>
<name>B2IFU6_BEII9</name>
<protein>
    <submittedName>
        <fullName evidence="1">Uncharacterized protein</fullName>
    </submittedName>
</protein>
<accession>B2IFU6</accession>
<dbReference type="eggNOG" id="ENOG502ZAKA">
    <property type="taxonomic scope" value="Bacteria"/>
</dbReference>
<dbReference type="HOGENOM" id="CLU_730887_0_0_5"/>
<evidence type="ECO:0000313" key="2">
    <source>
        <dbReference type="Proteomes" id="UP000001695"/>
    </source>
</evidence>
<dbReference type="AlphaFoldDB" id="B2IFU6"/>
<proteinExistence type="predicted"/>
<evidence type="ECO:0000313" key="1">
    <source>
        <dbReference type="EMBL" id="ACB95685.1"/>
    </source>
</evidence>
<gene>
    <name evidence="1" type="ordered locus">Bind_2064</name>
</gene>
<dbReference type="EMBL" id="CP001016">
    <property type="protein sequence ID" value="ACB95685.1"/>
    <property type="molecule type" value="Genomic_DNA"/>
</dbReference>
<dbReference type="Proteomes" id="UP000001695">
    <property type="component" value="Chromosome"/>
</dbReference>
<keyword evidence="2" id="KW-1185">Reference proteome</keyword>
<sequence>MSHQEEALNEALASLGLRRFEIPPAKILTTGFVSVFQVVSDRCYARLASMADEYEAPGSVAFGFAEHREFNAFAQRGRMDVIGFYTTVVRVMWSVTNAMMGIREMFPWIDDVDQLGEEQAPHANGELFFVRPPDQPAPNFEPVRGRLATALFDVAMDFTLMHELAHLWNGHVELLHRMSPKPIQEMHLNEGECLDLPLMQALEFDADSFAIQKVFARVHRENPFQDFTKGLLKDHALPADGAHTASWFFTWVAIYALFRSYDEASACADITRRSQPPAALRQACLLPTVAAVAKRQGWSDLSMDAWMTHATMAGLEAESAICRLRRLPLDSDSYRLAWQGPAFDQIEKYLGVWEQLGPMLADTKRGPMEPEDAPVVAA</sequence>
<reference evidence="2" key="1">
    <citation type="submission" date="2008-03" db="EMBL/GenBank/DDBJ databases">
        <title>Complete sequence of chromosome of Beijerinckia indica subsp. indica ATCC 9039.</title>
        <authorList>
            <consortium name="US DOE Joint Genome Institute"/>
            <person name="Copeland A."/>
            <person name="Lucas S."/>
            <person name="Lapidus A."/>
            <person name="Glavina del Rio T."/>
            <person name="Dalin E."/>
            <person name="Tice H."/>
            <person name="Bruce D."/>
            <person name="Goodwin L."/>
            <person name="Pitluck S."/>
            <person name="LaButti K."/>
            <person name="Schmutz J."/>
            <person name="Larimer F."/>
            <person name="Land M."/>
            <person name="Hauser L."/>
            <person name="Kyrpides N."/>
            <person name="Mikhailova N."/>
            <person name="Dunfield P.F."/>
            <person name="Dedysh S.N."/>
            <person name="Liesack W."/>
            <person name="Saw J.H."/>
            <person name="Alam M."/>
            <person name="Chen Y."/>
            <person name="Murrell J.C."/>
            <person name="Richardson P."/>
        </authorList>
    </citation>
    <scope>NUCLEOTIDE SEQUENCE [LARGE SCALE GENOMIC DNA]</scope>
    <source>
        <strain evidence="2">ATCC 9039 / DSM 1715 / NCIMB 8712</strain>
    </source>
</reference>
<reference evidence="1 2" key="2">
    <citation type="journal article" date="2010" name="J. Bacteriol.">
        <title>Complete genome sequence of Beijerinckia indica subsp. indica.</title>
        <authorList>
            <person name="Tamas I."/>
            <person name="Dedysh S.N."/>
            <person name="Liesack W."/>
            <person name="Stott M.B."/>
            <person name="Alam M."/>
            <person name="Murrell J.C."/>
            <person name="Dunfield P.F."/>
        </authorList>
    </citation>
    <scope>NUCLEOTIDE SEQUENCE [LARGE SCALE GENOMIC DNA]</scope>
    <source>
        <strain evidence="2">ATCC 9039 / DSM 1715 / NCIMB 8712</strain>
    </source>
</reference>
<dbReference type="KEGG" id="bid:Bind_2064"/>
<dbReference type="RefSeq" id="WP_012385041.1">
    <property type="nucleotide sequence ID" value="NC_010581.1"/>
</dbReference>
<organism evidence="1 2">
    <name type="scientific">Beijerinckia indica subsp. indica (strain ATCC 9039 / DSM 1715 / NCIMB 8712)</name>
    <dbReference type="NCBI Taxonomy" id="395963"/>
    <lineage>
        <taxon>Bacteria</taxon>
        <taxon>Pseudomonadati</taxon>
        <taxon>Pseudomonadota</taxon>
        <taxon>Alphaproteobacteria</taxon>
        <taxon>Hyphomicrobiales</taxon>
        <taxon>Beijerinckiaceae</taxon>
        <taxon>Beijerinckia</taxon>
    </lineage>
</organism>